<sequence length="510" mass="58054">MNITSNSQETLFQLIKSHSLVTTFVSYAYNTSVFSLSFIGLFAFGWIYFLKILFKDYEVKNLTVQLSFSTMFALSCTMFELIIFEIMDIMDRDWRYMCWKFDLFVMLVDLIIILPYYQFYLYFSSKGFGRTRNYISSLICLGFYLLIFWWLGNPFPILKEYRGIVSFEMGVGRIGIVGVTVMALLSGYGAVNVPYIRCSILVTTHFLFADWSDDGHFSKRFPQYVDEGVSRVLEQYHIQQCRTCACPNHGALLSIFFFVQVWLPAKREVDAYIETNCFIGNITVFAQQTNQSCHVSNSNLWWFPKFASLFEEKVIDKGSDPDSSDDWNDPGESGICYIGILDVTYTVSDYDTDSNTTDSNDQLQSQITGLWSANPLWIQGYLSVFKINQTIKCYYHDEVPVNVLPFGPILQDVGWIIGVVFSSLCGASVLSIIVLSIIKMRSKDPNNNLVPNTEKKALLSGDYYKYEDEIPPSNNISISRSDSSSSSISTSSNNSNSNSSNNNAIILIRV</sequence>
<dbReference type="RefSeq" id="XP_004357312.1">
    <property type="nucleotide sequence ID" value="XM_004357256.1"/>
</dbReference>
<keyword evidence="2" id="KW-0812">Transmembrane</keyword>
<feature type="domain" description="Golgi pH regulator conserved" evidence="3">
    <location>
        <begin position="166"/>
        <end position="195"/>
    </location>
</feature>
<name>F4PZT6_CACFS</name>
<feature type="transmembrane region" description="Helical" evidence="2">
    <location>
        <begin position="134"/>
        <end position="151"/>
    </location>
</feature>
<feature type="transmembrane region" description="Helical" evidence="2">
    <location>
        <begin position="27"/>
        <end position="50"/>
    </location>
</feature>
<dbReference type="GeneID" id="14870964"/>
<feature type="transmembrane region" description="Helical" evidence="2">
    <location>
        <begin position="413"/>
        <end position="438"/>
    </location>
</feature>
<dbReference type="InterPro" id="IPR022535">
    <property type="entry name" value="Golgi_pH-regulator_cons_dom"/>
</dbReference>
<gene>
    <name evidence="4" type="ORF">DFA_02589</name>
</gene>
<keyword evidence="5" id="KW-1185">Reference proteome</keyword>
<evidence type="ECO:0000256" key="2">
    <source>
        <dbReference type="SAM" id="Phobius"/>
    </source>
</evidence>
<dbReference type="Pfam" id="PF12537">
    <property type="entry name" value="GPHR_N"/>
    <property type="match status" value="1"/>
</dbReference>
<dbReference type="STRING" id="1054147.F4PZT6"/>
<dbReference type="AlphaFoldDB" id="F4PZT6"/>
<keyword evidence="2" id="KW-0472">Membrane</keyword>
<dbReference type="InterPro" id="IPR015672">
    <property type="entry name" value="GPHR/GTG"/>
</dbReference>
<accession>F4PZT6</accession>
<dbReference type="KEGG" id="dfa:DFA_02589"/>
<feature type="region of interest" description="Disordered" evidence="1">
    <location>
        <begin position="474"/>
        <end position="499"/>
    </location>
</feature>
<dbReference type="EMBL" id="GL883017">
    <property type="protein sequence ID" value="EGG18850.1"/>
    <property type="molecule type" value="Genomic_DNA"/>
</dbReference>
<feature type="transmembrane region" description="Helical" evidence="2">
    <location>
        <begin position="103"/>
        <end position="122"/>
    </location>
</feature>
<keyword evidence="4" id="KW-0675">Receptor</keyword>
<organism evidence="4 5">
    <name type="scientific">Cavenderia fasciculata</name>
    <name type="common">Slime mold</name>
    <name type="synonym">Dictyostelium fasciculatum</name>
    <dbReference type="NCBI Taxonomy" id="261658"/>
    <lineage>
        <taxon>Eukaryota</taxon>
        <taxon>Amoebozoa</taxon>
        <taxon>Evosea</taxon>
        <taxon>Eumycetozoa</taxon>
        <taxon>Dictyostelia</taxon>
        <taxon>Acytosteliales</taxon>
        <taxon>Cavenderiaceae</taxon>
        <taxon>Cavenderia</taxon>
    </lineage>
</organism>
<proteinExistence type="predicted"/>
<reference evidence="5" key="1">
    <citation type="journal article" date="2011" name="Genome Res.">
        <title>Phylogeny-wide analysis of social amoeba genomes highlights ancient origins for complex intercellular communication.</title>
        <authorList>
            <person name="Heidel A.J."/>
            <person name="Lawal H.M."/>
            <person name="Felder M."/>
            <person name="Schilde C."/>
            <person name="Helps N.R."/>
            <person name="Tunggal B."/>
            <person name="Rivero F."/>
            <person name="John U."/>
            <person name="Schleicher M."/>
            <person name="Eichinger L."/>
            <person name="Platzer M."/>
            <person name="Noegel A.A."/>
            <person name="Schaap P."/>
            <person name="Gloeckner G."/>
        </authorList>
    </citation>
    <scope>NUCLEOTIDE SEQUENCE [LARGE SCALE GENOMIC DNA]</scope>
    <source>
        <strain evidence="5">SH3</strain>
    </source>
</reference>
<dbReference type="OrthoDB" id="264392at2759"/>
<protein>
    <submittedName>
        <fullName evidence="4">G-protein coupled receptor</fullName>
    </submittedName>
</protein>
<dbReference type="PANTHER" id="PTHR15948:SF0">
    <property type="entry name" value="GOLGI PH REGULATOR A-RELATED"/>
    <property type="match status" value="1"/>
</dbReference>
<evidence type="ECO:0000313" key="5">
    <source>
        <dbReference type="Proteomes" id="UP000007797"/>
    </source>
</evidence>
<feature type="transmembrane region" description="Helical" evidence="2">
    <location>
        <begin position="62"/>
        <end position="83"/>
    </location>
</feature>
<evidence type="ECO:0000313" key="4">
    <source>
        <dbReference type="EMBL" id="EGG18850.1"/>
    </source>
</evidence>
<evidence type="ECO:0000259" key="3">
    <source>
        <dbReference type="Pfam" id="PF12537"/>
    </source>
</evidence>
<dbReference type="PANTHER" id="PTHR15948">
    <property type="entry name" value="G-PROTEIN COUPLED RECEPTOR 89-RELATED"/>
    <property type="match status" value="1"/>
</dbReference>
<evidence type="ECO:0000256" key="1">
    <source>
        <dbReference type="SAM" id="MobiDB-lite"/>
    </source>
</evidence>
<dbReference type="GO" id="GO:0016020">
    <property type="term" value="C:membrane"/>
    <property type="evidence" value="ECO:0007669"/>
    <property type="project" value="InterPro"/>
</dbReference>
<keyword evidence="2" id="KW-1133">Transmembrane helix</keyword>
<feature type="transmembrane region" description="Helical" evidence="2">
    <location>
        <begin position="171"/>
        <end position="191"/>
    </location>
</feature>
<dbReference type="Proteomes" id="UP000007797">
    <property type="component" value="Unassembled WGS sequence"/>
</dbReference>